<dbReference type="InterPro" id="IPR039104">
    <property type="entry name" value="6PGL"/>
</dbReference>
<dbReference type="PANTHER" id="PTHR11054">
    <property type="entry name" value="6-PHOSPHOGLUCONOLACTONASE"/>
    <property type="match status" value="1"/>
</dbReference>
<comment type="similarity">
    <text evidence="4 7">Belongs to the glucosamine/galactosamine-6-phosphate isomerase family. 6-phosphogluconolactonase subfamily.</text>
</comment>
<dbReference type="EMBL" id="JAHKRT010000006">
    <property type="protein sequence ID" value="MBU3078545.1"/>
    <property type="molecule type" value="Genomic_DNA"/>
</dbReference>
<comment type="function">
    <text evidence="2 7">Hydrolysis of 6-phosphogluconolactone to 6-phosphogluconate.</text>
</comment>
<sequence length="237" mass="25419">MTEDEVEWWDYETPKEMAEAVSGDIGFLIGQAIEAHGRALVAVPGGKTPQPIFKALARQKLDWAKVTFIPTDDRLVAAGDPLSNVAMIRELLGPTGATIVPLAEGVSLDDRHAAARAADARLAELDWPLDLAWLGIGADGHTASIFPGPDYESALDAPRGRHVVGVLPDPLPREAPVARLTLTRATLSTARSLLITFSGEEKKAVLERAIADGPMSRLPIGRVLAEFETPVDIHWSA</sequence>
<dbReference type="CDD" id="cd01400">
    <property type="entry name" value="6PGL"/>
    <property type="match status" value="1"/>
</dbReference>
<evidence type="ECO:0000256" key="4">
    <source>
        <dbReference type="ARBA" id="ARBA00010662"/>
    </source>
</evidence>
<dbReference type="GO" id="GO:0017057">
    <property type="term" value="F:6-phosphogluconolactonase activity"/>
    <property type="evidence" value="ECO:0007669"/>
    <property type="project" value="UniProtKB-EC"/>
</dbReference>
<dbReference type="PANTHER" id="PTHR11054:SF0">
    <property type="entry name" value="6-PHOSPHOGLUCONOLACTONASE"/>
    <property type="match status" value="1"/>
</dbReference>
<organism evidence="9 10">
    <name type="scientific">Sphingomonas quercus</name>
    <dbReference type="NCBI Taxonomy" id="2842451"/>
    <lineage>
        <taxon>Bacteria</taxon>
        <taxon>Pseudomonadati</taxon>
        <taxon>Pseudomonadota</taxon>
        <taxon>Alphaproteobacteria</taxon>
        <taxon>Sphingomonadales</taxon>
        <taxon>Sphingomonadaceae</taxon>
        <taxon>Sphingomonas</taxon>
    </lineage>
</organism>
<keyword evidence="10" id="KW-1185">Reference proteome</keyword>
<keyword evidence="7 9" id="KW-0378">Hydrolase</keyword>
<proteinExistence type="inferred from homology"/>
<evidence type="ECO:0000256" key="1">
    <source>
        <dbReference type="ARBA" id="ARBA00000832"/>
    </source>
</evidence>
<feature type="domain" description="Glucosamine/galactosamine-6-phosphate isomerase" evidence="8">
    <location>
        <begin position="13"/>
        <end position="224"/>
    </location>
</feature>
<evidence type="ECO:0000256" key="5">
    <source>
        <dbReference type="ARBA" id="ARBA00013198"/>
    </source>
</evidence>
<evidence type="ECO:0000256" key="6">
    <source>
        <dbReference type="ARBA" id="ARBA00020337"/>
    </source>
</evidence>
<dbReference type="EC" id="3.1.1.31" evidence="5 7"/>
<name>A0ABS6BJT2_9SPHN</name>
<comment type="pathway">
    <text evidence="3 7">Carbohydrate degradation; pentose phosphate pathway; D-ribulose 5-phosphate from D-glucose 6-phosphate (oxidative stage): step 2/3.</text>
</comment>
<evidence type="ECO:0000259" key="8">
    <source>
        <dbReference type="Pfam" id="PF01182"/>
    </source>
</evidence>
<accession>A0ABS6BJT2</accession>
<gene>
    <name evidence="7 9" type="primary">pgl</name>
    <name evidence="9" type="ORF">KOF26_11765</name>
</gene>
<evidence type="ECO:0000313" key="10">
    <source>
        <dbReference type="Proteomes" id="UP000776276"/>
    </source>
</evidence>
<dbReference type="RefSeq" id="WP_216324990.1">
    <property type="nucleotide sequence ID" value="NZ_JAHKRT010000006.1"/>
</dbReference>
<dbReference type="NCBIfam" id="TIGR01198">
    <property type="entry name" value="pgl"/>
    <property type="match status" value="1"/>
</dbReference>
<dbReference type="InterPro" id="IPR006148">
    <property type="entry name" value="Glc/Gal-6P_isomerase"/>
</dbReference>
<reference evidence="9 10" key="1">
    <citation type="submission" date="2021-06" db="EMBL/GenBank/DDBJ databases">
        <title>Sphingomonas sp. XMGL2, whole genome shotgun sequencing project.</title>
        <authorList>
            <person name="Zhao G."/>
            <person name="Shen L."/>
        </authorList>
    </citation>
    <scope>NUCLEOTIDE SEQUENCE [LARGE SCALE GENOMIC DNA]</scope>
    <source>
        <strain evidence="9 10">XMGL2</strain>
    </source>
</reference>
<dbReference type="InterPro" id="IPR005900">
    <property type="entry name" value="6-phosphogluconolactonase_DevB"/>
</dbReference>
<protein>
    <recommendedName>
        <fullName evidence="6 7">6-phosphogluconolactonase</fullName>
        <shortName evidence="7">6PGL</shortName>
        <ecNumber evidence="5 7">3.1.1.31</ecNumber>
    </recommendedName>
</protein>
<evidence type="ECO:0000313" key="9">
    <source>
        <dbReference type="EMBL" id="MBU3078545.1"/>
    </source>
</evidence>
<comment type="catalytic activity">
    <reaction evidence="1 7">
        <text>6-phospho-D-glucono-1,5-lactone + H2O = 6-phospho-D-gluconate + H(+)</text>
        <dbReference type="Rhea" id="RHEA:12556"/>
        <dbReference type="ChEBI" id="CHEBI:15377"/>
        <dbReference type="ChEBI" id="CHEBI:15378"/>
        <dbReference type="ChEBI" id="CHEBI:57955"/>
        <dbReference type="ChEBI" id="CHEBI:58759"/>
        <dbReference type="EC" id="3.1.1.31"/>
    </reaction>
</comment>
<comment type="caution">
    <text evidence="9">The sequence shown here is derived from an EMBL/GenBank/DDBJ whole genome shotgun (WGS) entry which is preliminary data.</text>
</comment>
<dbReference type="Pfam" id="PF01182">
    <property type="entry name" value="Glucosamine_iso"/>
    <property type="match status" value="1"/>
</dbReference>
<dbReference type="Proteomes" id="UP000776276">
    <property type="component" value="Unassembled WGS sequence"/>
</dbReference>
<evidence type="ECO:0000256" key="3">
    <source>
        <dbReference type="ARBA" id="ARBA00004961"/>
    </source>
</evidence>
<evidence type="ECO:0000256" key="7">
    <source>
        <dbReference type="RuleBase" id="RU365095"/>
    </source>
</evidence>
<evidence type="ECO:0000256" key="2">
    <source>
        <dbReference type="ARBA" id="ARBA00002681"/>
    </source>
</evidence>